<keyword evidence="2" id="KW-1185">Reference proteome</keyword>
<organism evidence="1 2">
    <name type="scientific">Microdochium trichocladiopsis</name>
    <dbReference type="NCBI Taxonomy" id="1682393"/>
    <lineage>
        <taxon>Eukaryota</taxon>
        <taxon>Fungi</taxon>
        <taxon>Dikarya</taxon>
        <taxon>Ascomycota</taxon>
        <taxon>Pezizomycotina</taxon>
        <taxon>Sordariomycetes</taxon>
        <taxon>Xylariomycetidae</taxon>
        <taxon>Xylariales</taxon>
        <taxon>Microdochiaceae</taxon>
        <taxon>Microdochium</taxon>
    </lineage>
</organism>
<dbReference type="AlphaFoldDB" id="A0A9P8Y6I6"/>
<accession>A0A9P8Y6I6</accession>
<name>A0A9P8Y6I6_9PEZI</name>
<comment type="caution">
    <text evidence="1">The sequence shown here is derived from an EMBL/GenBank/DDBJ whole genome shotgun (WGS) entry which is preliminary data.</text>
</comment>
<protein>
    <submittedName>
        <fullName evidence="1">Uncharacterized protein</fullName>
    </submittedName>
</protein>
<dbReference type="EMBL" id="JAGTJQ010000006">
    <property type="protein sequence ID" value="KAH7029061.1"/>
    <property type="molecule type" value="Genomic_DNA"/>
</dbReference>
<dbReference type="Proteomes" id="UP000756346">
    <property type="component" value="Unassembled WGS sequence"/>
</dbReference>
<dbReference type="GeneID" id="70183728"/>
<dbReference type="RefSeq" id="XP_046011349.1">
    <property type="nucleotide sequence ID" value="XM_046154182.1"/>
</dbReference>
<proteinExistence type="predicted"/>
<sequence>MCNYVNHVRSCYLCASEETVLISEKSCSEARKTGRFGSCGKGVGNKPYRTQYRCWKCSARMDGHSYVQGGEVAWV</sequence>
<gene>
    <name evidence="1" type="ORF">B0I36DRAFT_324974</name>
</gene>
<evidence type="ECO:0000313" key="1">
    <source>
        <dbReference type="EMBL" id="KAH7029061.1"/>
    </source>
</evidence>
<reference evidence="1" key="1">
    <citation type="journal article" date="2021" name="Nat. Commun.">
        <title>Genetic determinants of endophytism in the Arabidopsis root mycobiome.</title>
        <authorList>
            <person name="Mesny F."/>
            <person name="Miyauchi S."/>
            <person name="Thiergart T."/>
            <person name="Pickel B."/>
            <person name="Atanasova L."/>
            <person name="Karlsson M."/>
            <person name="Huettel B."/>
            <person name="Barry K.W."/>
            <person name="Haridas S."/>
            <person name="Chen C."/>
            <person name="Bauer D."/>
            <person name="Andreopoulos W."/>
            <person name="Pangilinan J."/>
            <person name="LaButti K."/>
            <person name="Riley R."/>
            <person name="Lipzen A."/>
            <person name="Clum A."/>
            <person name="Drula E."/>
            <person name="Henrissat B."/>
            <person name="Kohler A."/>
            <person name="Grigoriev I.V."/>
            <person name="Martin F.M."/>
            <person name="Hacquard S."/>
        </authorList>
    </citation>
    <scope>NUCLEOTIDE SEQUENCE</scope>
    <source>
        <strain evidence="1">MPI-CAGE-CH-0230</strain>
    </source>
</reference>
<evidence type="ECO:0000313" key="2">
    <source>
        <dbReference type="Proteomes" id="UP000756346"/>
    </source>
</evidence>
<dbReference type="OrthoDB" id="5226444at2759"/>